<dbReference type="Proteomes" id="UP000504635">
    <property type="component" value="Unplaced"/>
</dbReference>
<evidence type="ECO:0000256" key="6">
    <source>
        <dbReference type="ARBA" id="ARBA00023136"/>
    </source>
</evidence>
<dbReference type="FunCoup" id="A0A6J2YPZ3">
    <property type="interactions" value="17"/>
</dbReference>
<dbReference type="InterPro" id="IPR001320">
    <property type="entry name" value="Iontro_rcpt_C"/>
</dbReference>
<dbReference type="GO" id="GO:0015276">
    <property type="term" value="F:ligand-gated monoatomic ion channel activity"/>
    <property type="evidence" value="ECO:0007669"/>
    <property type="project" value="InterPro"/>
</dbReference>
<evidence type="ECO:0000256" key="4">
    <source>
        <dbReference type="ARBA" id="ARBA00022692"/>
    </source>
</evidence>
<sequence>MFYYSTAITVTEIPMLTKKTVENISQIFETKEIFYVPNLIIINQLTSLYNQHKEKGISVKQKNTNFKIKTHKYTGCCNNNEIVFLDQWFSKNSSFLYGVNLFPNKLTDQKGRSVRAAVFTYEPYTIVDSNNSYRYMGSEMVTLLVFSQYLNMTLIPVINENDYWGEIWDNWTGNGLLGNLVEDKADIGAAALYTWESAYKFLDLSKPTVRTGITCIVPAPKLAAGWLMPLYAYTPETWLVVTATVIVCIASTFVFGLLYLSEDNKHRRKNRSLTRIKLFENVTTCVAKPFLMQNVTEKEIKKGKSSRYFMGLVFMTALVLSTTYDSGFATIMTVPRYENPINTVDEFVASGLSWGATQDAWIFSIQDAKEKKYKTIVERFIATSEHELRKLSLTDNFAFSLERLPHDIFAIGSYIKEDVIQNYHLMSEDFYWEDCVVMLRKNSVLLPYLDAFVLRVFEAGLISYWQNEAATLYLDQTVQKAVKYYLHHQNRQNIVKLKMIHVEGAFGILCFGYLFASVIFVLEIIYYNFSR</sequence>
<dbReference type="InterPro" id="IPR052192">
    <property type="entry name" value="Insect_Ionotropic_Sensory_Rcpt"/>
</dbReference>
<keyword evidence="5 9" id="KW-1133">Transmembrane helix</keyword>
<keyword evidence="11" id="KW-1185">Reference proteome</keyword>
<dbReference type="SUPFAM" id="SSF53850">
    <property type="entry name" value="Periplasmic binding protein-like II"/>
    <property type="match status" value="1"/>
</dbReference>
<evidence type="ECO:0000259" key="10">
    <source>
        <dbReference type="Pfam" id="PF00060"/>
    </source>
</evidence>
<dbReference type="AlphaFoldDB" id="A0A6J2YPZ3"/>
<comment type="similarity">
    <text evidence="2">Belongs to the glutamate-gated ion channel (TC 1.A.10.1) family.</text>
</comment>
<evidence type="ECO:0000256" key="2">
    <source>
        <dbReference type="ARBA" id="ARBA00008685"/>
    </source>
</evidence>
<dbReference type="GO" id="GO:0050906">
    <property type="term" value="P:detection of stimulus involved in sensory perception"/>
    <property type="evidence" value="ECO:0007669"/>
    <property type="project" value="UniProtKB-ARBA"/>
</dbReference>
<reference evidence="12" key="1">
    <citation type="submission" date="2025-08" db="UniProtKB">
        <authorList>
            <consortium name="RefSeq"/>
        </authorList>
    </citation>
    <scope>IDENTIFICATION</scope>
    <source>
        <tissue evidence="12">Gonads</tissue>
    </source>
</reference>
<dbReference type="Gene3D" id="3.40.190.10">
    <property type="entry name" value="Periplasmic binding protein-like II"/>
    <property type="match status" value="1"/>
</dbReference>
<dbReference type="Gene3D" id="1.10.287.70">
    <property type="match status" value="1"/>
</dbReference>
<comment type="subcellular location">
    <subcellularLocation>
        <location evidence="1">Cell membrane</location>
        <topology evidence="1">Multi-pass membrane protein</topology>
    </subcellularLocation>
</comment>
<evidence type="ECO:0000256" key="8">
    <source>
        <dbReference type="ARBA" id="ARBA00023180"/>
    </source>
</evidence>
<feature type="transmembrane region" description="Helical" evidence="9">
    <location>
        <begin position="238"/>
        <end position="260"/>
    </location>
</feature>
<dbReference type="InParanoid" id="A0A6J2YPZ3"/>
<evidence type="ECO:0000256" key="3">
    <source>
        <dbReference type="ARBA" id="ARBA00022475"/>
    </source>
</evidence>
<evidence type="ECO:0000313" key="12">
    <source>
        <dbReference type="RefSeq" id="XP_030764855.1"/>
    </source>
</evidence>
<dbReference type="PANTHER" id="PTHR42643:SF40">
    <property type="entry name" value="IONOTROPIC RECEPTOR 41A-RELATED"/>
    <property type="match status" value="1"/>
</dbReference>
<evidence type="ECO:0000256" key="5">
    <source>
        <dbReference type="ARBA" id="ARBA00022989"/>
    </source>
</evidence>
<keyword evidence="7" id="KW-0675">Receptor</keyword>
<keyword evidence="4 9" id="KW-0812">Transmembrane</keyword>
<dbReference type="PANTHER" id="PTHR42643">
    <property type="entry name" value="IONOTROPIC RECEPTOR 20A-RELATED"/>
    <property type="match status" value="1"/>
</dbReference>
<dbReference type="Pfam" id="PF00060">
    <property type="entry name" value="Lig_chan"/>
    <property type="match status" value="1"/>
</dbReference>
<keyword evidence="8" id="KW-0325">Glycoprotein</keyword>
<accession>A0A6J2YPZ3</accession>
<dbReference type="KEGG" id="soy:115889081"/>
<keyword evidence="3" id="KW-1003">Cell membrane</keyword>
<protein>
    <submittedName>
        <fullName evidence="12">Glutamate receptor 3-like</fullName>
    </submittedName>
</protein>
<dbReference type="OrthoDB" id="8182981at2759"/>
<keyword evidence="6 9" id="KW-0472">Membrane</keyword>
<dbReference type="GO" id="GO:0005886">
    <property type="term" value="C:plasma membrane"/>
    <property type="evidence" value="ECO:0007669"/>
    <property type="project" value="UniProtKB-SubCell"/>
</dbReference>
<evidence type="ECO:0000256" key="1">
    <source>
        <dbReference type="ARBA" id="ARBA00004651"/>
    </source>
</evidence>
<evidence type="ECO:0000313" key="11">
    <source>
        <dbReference type="Proteomes" id="UP000504635"/>
    </source>
</evidence>
<name>A0A6J2YPZ3_SITOR</name>
<evidence type="ECO:0000256" key="7">
    <source>
        <dbReference type="ARBA" id="ARBA00023170"/>
    </source>
</evidence>
<feature type="domain" description="Ionotropic glutamate receptor C-terminal" evidence="10">
    <location>
        <begin position="236"/>
        <end position="512"/>
    </location>
</feature>
<gene>
    <name evidence="12" type="primary">LOC115889081</name>
</gene>
<evidence type="ECO:0000256" key="9">
    <source>
        <dbReference type="SAM" id="Phobius"/>
    </source>
</evidence>
<proteinExistence type="inferred from homology"/>
<feature type="transmembrane region" description="Helical" evidence="9">
    <location>
        <begin position="505"/>
        <end position="529"/>
    </location>
</feature>
<organism evidence="11 12">
    <name type="scientific">Sitophilus oryzae</name>
    <name type="common">Rice weevil</name>
    <name type="synonym">Curculio oryzae</name>
    <dbReference type="NCBI Taxonomy" id="7048"/>
    <lineage>
        <taxon>Eukaryota</taxon>
        <taxon>Metazoa</taxon>
        <taxon>Ecdysozoa</taxon>
        <taxon>Arthropoda</taxon>
        <taxon>Hexapoda</taxon>
        <taxon>Insecta</taxon>
        <taxon>Pterygota</taxon>
        <taxon>Neoptera</taxon>
        <taxon>Endopterygota</taxon>
        <taxon>Coleoptera</taxon>
        <taxon>Polyphaga</taxon>
        <taxon>Cucujiformia</taxon>
        <taxon>Curculionidae</taxon>
        <taxon>Dryophthorinae</taxon>
        <taxon>Sitophilus</taxon>
    </lineage>
</organism>
<feature type="transmembrane region" description="Helical" evidence="9">
    <location>
        <begin position="308"/>
        <end position="324"/>
    </location>
</feature>
<dbReference type="RefSeq" id="XP_030764855.1">
    <property type="nucleotide sequence ID" value="XM_030908995.1"/>
</dbReference>
<dbReference type="GeneID" id="115889081"/>